<dbReference type="Pfam" id="PF07541">
    <property type="entry name" value="EIF_2_alpha"/>
    <property type="match status" value="1"/>
</dbReference>
<keyword evidence="1" id="KW-0648">Protein biosynthesis</keyword>
<dbReference type="EMBL" id="HACA01014912">
    <property type="protein sequence ID" value="CDW32273.1"/>
    <property type="molecule type" value="Transcribed_RNA"/>
</dbReference>
<organism evidence="2">
    <name type="scientific">Lepeophtheirus salmonis</name>
    <name type="common">Salmon louse</name>
    <name type="synonym">Caligus salmonis</name>
    <dbReference type="NCBI Taxonomy" id="72036"/>
    <lineage>
        <taxon>Eukaryota</taxon>
        <taxon>Metazoa</taxon>
        <taxon>Ecdysozoa</taxon>
        <taxon>Arthropoda</taxon>
        <taxon>Crustacea</taxon>
        <taxon>Multicrustacea</taxon>
        <taxon>Hexanauplia</taxon>
        <taxon>Copepoda</taxon>
        <taxon>Siphonostomatoida</taxon>
        <taxon>Caligidae</taxon>
        <taxon>Lepeophtheirus</taxon>
    </lineage>
</organism>
<protein>
    <submittedName>
        <fullName evidence="2">Uncharacterized protein</fullName>
    </submittedName>
</protein>
<name>A0A0K2U230_LEPSM</name>
<dbReference type="Gene3D" id="3.30.70.1130">
    <property type="entry name" value="EIF_2_alpha"/>
    <property type="match status" value="1"/>
</dbReference>
<dbReference type="SUPFAM" id="SSF110993">
    <property type="entry name" value="eIF-2-alpha, C-terminal domain"/>
    <property type="match status" value="1"/>
</dbReference>
<accession>A0A0K2U230</accession>
<dbReference type="GO" id="GO:0003723">
    <property type="term" value="F:RNA binding"/>
    <property type="evidence" value="ECO:0007669"/>
    <property type="project" value="InterPro"/>
</dbReference>
<reference evidence="2" key="1">
    <citation type="submission" date="2014-05" db="EMBL/GenBank/DDBJ databases">
        <authorList>
            <person name="Chronopoulou M."/>
        </authorList>
    </citation>
    <scope>NUCLEOTIDE SEQUENCE</scope>
    <source>
        <tissue evidence="2">Whole organism</tissue>
    </source>
</reference>
<dbReference type="GO" id="GO:0003743">
    <property type="term" value="F:translation initiation factor activity"/>
    <property type="evidence" value="ECO:0007669"/>
    <property type="project" value="InterPro"/>
</dbReference>
<dbReference type="InterPro" id="IPR011488">
    <property type="entry name" value="TIF_2_asu"/>
</dbReference>
<dbReference type="InterPro" id="IPR024055">
    <property type="entry name" value="TIF2_asu_C"/>
</dbReference>
<sequence length="33" mass="3561">MACSQEDVSIKINLIAPPLYVITTSTPEKVVSI</sequence>
<evidence type="ECO:0000313" key="2">
    <source>
        <dbReference type="EMBL" id="CDW32273.1"/>
    </source>
</evidence>
<evidence type="ECO:0000256" key="1">
    <source>
        <dbReference type="ARBA" id="ARBA00022917"/>
    </source>
</evidence>
<dbReference type="AlphaFoldDB" id="A0A0K2U230"/>
<proteinExistence type="predicted"/>